<dbReference type="RefSeq" id="WP_099513591.1">
    <property type="nucleotide sequence ID" value="NZ_CP016617.1"/>
</dbReference>
<dbReference type="EMBL" id="CP016617">
    <property type="protein sequence ID" value="ANY82484.1"/>
    <property type="molecule type" value="Genomic_DNA"/>
</dbReference>
<evidence type="ECO:0000259" key="2">
    <source>
        <dbReference type="Pfam" id="PF18557"/>
    </source>
</evidence>
<dbReference type="AlphaFoldDB" id="A0A1B2ER67"/>
<feature type="region of interest" description="Disordered" evidence="1">
    <location>
        <begin position="1"/>
        <end position="22"/>
    </location>
</feature>
<dbReference type="Pfam" id="PF18557">
    <property type="entry name" value="NepR"/>
    <property type="match status" value="1"/>
</dbReference>
<keyword evidence="3" id="KW-0614">Plasmid</keyword>
<proteinExistence type="predicted"/>
<dbReference type="KEGG" id="moc:BB934_29800"/>
<dbReference type="OrthoDB" id="8021293at2"/>
<reference evidence="3" key="1">
    <citation type="submission" date="2016-07" db="EMBL/GenBank/DDBJ databases">
        <title>Microvirga ossetica sp. nov. a new species of rhizobia isolated from root nodules of the legume species Vicia alpestris Steven originated from North Ossetia region in the Caucasus.</title>
        <authorList>
            <person name="Safronova V.I."/>
            <person name="Kuznetsova I.G."/>
            <person name="Sazanova A.L."/>
            <person name="Belimov A."/>
            <person name="Andronov E."/>
            <person name="Osledkin Y.S."/>
            <person name="Onishchuk O.P."/>
            <person name="Kurchak O.N."/>
            <person name="Shaposhnikov A.I."/>
            <person name="Willems A."/>
            <person name="Tikhonovich I.A."/>
        </authorList>
    </citation>
    <scope>NUCLEOTIDE SEQUENCE [LARGE SCALE GENOMIC DNA]</scope>
    <source>
        <strain evidence="3">V5/3M</strain>
        <plasmid evidence="3">unnamed1</plasmid>
    </source>
</reference>
<feature type="domain" description="Anti-sigma factor NepR" evidence="2">
    <location>
        <begin position="21"/>
        <end position="54"/>
    </location>
</feature>
<name>A0A1B2ER67_9HYPH</name>
<feature type="compositionally biased region" description="Basic and acidic residues" evidence="1">
    <location>
        <begin position="1"/>
        <end position="11"/>
    </location>
</feature>
<accession>A0A1B2ER67</accession>
<evidence type="ECO:0000256" key="1">
    <source>
        <dbReference type="SAM" id="MobiDB-lite"/>
    </source>
</evidence>
<protein>
    <recommendedName>
        <fullName evidence="2">Anti-sigma factor NepR domain-containing protein</fullName>
    </recommendedName>
</protein>
<gene>
    <name evidence="3" type="ORF">BB934_29800</name>
</gene>
<geneLocation type="plasmid" evidence="3">
    <name>unnamed1</name>
</geneLocation>
<sequence>MSNEGRPDRKPAAPPLAPDTRKHLGAHLQAVFAEIEGEPIPDDQIDLLLALRRVERDLGRKAS</sequence>
<organism evidence="3">
    <name type="scientific">Microvirga ossetica</name>
    <dbReference type="NCBI Taxonomy" id="1882682"/>
    <lineage>
        <taxon>Bacteria</taxon>
        <taxon>Pseudomonadati</taxon>
        <taxon>Pseudomonadota</taxon>
        <taxon>Alphaproteobacteria</taxon>
        <taxon>Hyphomicrobiales</taxon>
        <taxon>Methylobacteriaceae</taxon>
        <taxon>Microvirga</taxon>
    </lineage>
</organism>
<dbReference type="InterPro" id="IPR041649">
    <property type="entry name" value="NepR"/>
</dbReference>
<evidence type="ECO:0000313" key="3">
    <source>
        <dbReference type="EMBL" id="ANY82484.1"/>
    </source>
</evidence>